<dbReference type="Proteomes" id="UP000261640">
    <property type="component" value="Unplaced"/>
</dbReference>
<feature type="region of interest" description="Disordered" evidence="10">
    <location>
        <begin position="223"/>
        <end position="251"/>
    </location>
</feature>
<evidence type="ECO:0000256" key="8">
    <source>
        <dbReference type="ARBA" id="ARBA00023242"/>
    </source>
</evidence>
<evidence type="ECO:0000256" key="9">
    <source>
        <dbReference type="PROSITE-ProRule" id="PRU00267"/>
    </source>
</evidence>
<dbReference type="InterPro" id="IPR036910">
    <property type="entry name" value="HMG_box_dom_sf"/>
</dbReference>
<feature type="DNA-binding region" description="HMG box" evidence="9">
    <location>
        <begin position="154"/>
        <end position="222"/>
    </location>
</feature>
<dbReference type="AlphaFoldDB" id="A0A7N8WLB9"/>
<reference evidence="12" key="1">
    <citation type="submission" date="2025-08" db="UniProtKB">
        <authorList>
            <consortium name="Ensembl"/>
        </authorList>
    </citation>
    <scope>IDENTIFICATION</scope>
</reference>
<dbReference type="GO" id="GO:1990907">
    <property type="term" value="C:beta-catenin-TCF complex"/>
    <property type="evidence" value="ECO:0007669"/>
    <property type="project" value="TreeGrafter"/>
</dbReference>
<dbReference type="GO" id="GO:0000978">
    <property type="term" value="F:RNA polymerase II cis-regulatory region sequence-specific DNA binding"/>
    <property type="evidence" value="ECO:0007669"/>
    <property type="project" value="TreeGrafter"/>
</dbReference>
<comment type="similarity">
    <text evidence="2">Belongs to the TCF/LEF family.</text>
</comment>
<evidence type="ECO:0000256" key="4">
    <source>
        <dbReference type="ARBA" id="ARBA00023015"/>
    </source>
</evidence>
<evidence type="ECO:0000256" key="7">
    <source>
        <dbReference type="ARBA" id="ARBA00023163"/>
    </source>
</evidence>
<keyword evidence="4" id="KW-0805">Transcription regulation</keyword>
<dbReference type="PANTHER" id="PTHR10373">
    <property type="entry name" value="TRANSCRIPTION FACTOR 7 FAMILY MEMBER"/>
    <property type="match status" value="1"/>
</dbReference>
<dbReference type="FunFam" id="1.10.30.10:FF:000001">
    <property type="entry name" value="transcription factor 7 isoform X2"/>
    <property type="match status" value="1"/>
</dbReference>
<dbReference type="InParanoid" id="A0A7N8WLB9"/>
<name>A0A7N8WLB9_9TELE</name>
<evidence type="ECO:0000256" key="10">
    <source>
        <dbReference type="SAM" id="MobiDB-lite"/>
    </source>
</evidence>
<accession>A0A7N8WLB9</accession>
<evidence type="ECO:0000259" key="11">
    <source>
        <dbReference type="PROSITE" id="PS50118"/>
    </source>
</evidence>
<evidence type="ECO:0000256" key="5">
    <source>
        <dbReference type="ARBA" id="ARBA00023125"/>
    </source>
</evidence>
<reference evidence="12" key="2">
    <citation type="submission" date="2025-09" db="UniProtKB">
        <authorList>
            <consortium name="Ensembl"/>
        </authorList>
    </citation>
    <scope>IDENTIFICATION</scope>
</reference>
<evidence type="ECO:0000256" key="3">
    <source>
        <dbReference type="ARBA" id="ARBA00022687"/>
    </source>
</evidence>
<dbReference type="GeneID" id="113124250"/>
<keyword evidence="6" id="KW-0010">Activator</keyword>
<keyword evidence="8 9" id="KW-0539">Nucleus</keyword>
<keyword evidence="7" id="KW-0804">Transcription</keyword>
<evidence type="ECO:0000313" key="13">
    <source>
        <dbReference type="Proteomes" id="UP000261640"/>
    </source>
</evidence>
<dbReference type="GeneTree" id="ENSGT00940000168653"/>
<dbReference type="InterPro" id="IPR009071">
    <property type="entry name" value="HMG_box_dom"/>
</dbReference>
<dbReference type="GO" id="GO:0000981">
    <property type="term" value="F:DNA-binding transcription factor activity, RNA polymerase II-specific"/>
    <property type="evidence" value="ECO:0007669"/>
    <property type="project" value="TreeGrafter"/>
</dbReference>
<keyword evidence="13" id="KW-1185">Reference proteome</keyword>
<feature type="domain" description="HMG box" evidence="11">
    <location>
        <begin position="154"/>
        <end position="222"/>
    </location>
</feature>
<evidence type="ECO:0000313" key="12">
    <source>
        <dbReference type="Ensembl" id="ENSMAMP00000037011.1"/>
    </source>
</evidence>
<dbReference type="RefSeq" id="XP_026152598.1">
    <property type="nucleotide sequence ID" value="XM_026296813.1"/>
</dbReference>
<dbReference type="Gene3D" id="1.10.30.10">
    <property type="entry name" value="High mobility group box domain"/>
    <property type="match status" value="1"/>
</dbReference>
<dbReference type="PANTHER" id="PTHR10373:SF38">
    <property type="entry name" value="PROTEIN PANGOLIN, ISOFORM J"/>
    <property type="match status" value="1"/>
</dbReference>
<sequence>MDLSTEFEHTIDGMEWRDVLGTVPEMIDEILVDTPNPPPLPPFCAGQGFNTYPQGVERLSKRYPLGATPHSVEQPVMTALGCEGEQAAPVSYQEPLHNPTLMHSDQLDNQKVFHSKRECNVVPVVWLPEGMHQNLAPVGVLNCENQQDEDRPYIKKPLNAFMLFRKEHISNVMDEQESCHSAAANIILGQRWKGLSKEEQAKYYKEAEKERLLHAQRYPNWSSKDNYGIKKKKKRKAPTRPEATASKPKEVVHQTKNPCLIPAQTAAMKPSTSQTGVIEAPHTQAAVTESSTSMIVLVLKAHHTQREETEPSTSCTVTVELSHGGSSDCICLCHLSPATGE</sequence>
<comment type="subcellular location">
    <subcellularLocation>
        <location evidence="1">Nucleus</location>
    </subcellularLocation>
</comment>
<protein>
    <submittedName>
        <fullName evidence="12">Transcription factor 7-like 2</fullName>
    </submittedName>
</protein>
<evidence type="ECO:0000256" key="6">
    <source>
        <dbReference type="ARBA" id="ARBA00023159"/>
    </source>
</evidence>
<dbReference type="SUPFAM" id="SSF47095">
    <property type="entry name" value="HMG-box"/>
    <property type="match status" value="1"/>
</dbReference>
<dbReference type="Ensembl" id="ENSMAMT00000058538.1">
    <property type="protein sequence ID" value="ENSMAMP00000037011.1"/>
    <property type="gene ID" value="ENSMAMG00000028483.1"/>
</dbReference>
<dbReference type="Pfam" id="PF00505">
    <property type="entry name" value="HMG_box"/>
    <property type="match status" value="1"/>
</dbReference>
<evidence type="ECO:0000256" key="2">
    <source>
        <dbReference type="ARBA" id="ARBA00006569"/>
    </source>
</evidence>
<dbReference type="GO" id="GO:0060070">
    <property type="term" value="P:canonical Wnt signaling pathway"/>
    <property type="evidence" value="ECO:0007669"/>
    <property type="project" value="TreeGrafter"/>
</dbReference>
<keyword evidence="3" id="KW-0879">Wnt signaling pathway</keyword>
<dbReference type="GO" id="GO:0000785">
    <property type="term" value="C:chromatin"/>
    <property type="evidence" value="ECO:0007669"/>
    <property type="project" value="TreeGrafter"/>
</dbReference>
<keyword evidence="5 9" id="KW-0238">DNA-binding</keyword>
<dbReference type="SMART" id="SM00398">
    <property type="entry name" value="HMG"/>
    <property type="match status" value="1"/>
</dbReference>
<dbReference type="PROSITE" id="PS50118">
    <property type="entry name" value="HMG_BOX_2"/>
    <property type="match status" value="1"/>
</dbReference>
<dbReference type="InterPro" id="IPR024940">
    <property type="entry name" value="TCF/LEF"/>
</dbReference>
<dbReference type="OrthoDB" id="8858797at2759"/>
<proteinExistence type="inferred from homology"/>
<organism evidence="12 13">
    <name type="scientific">Mastacembelus armatus</name>
    <name type="common">zig-zag eel</name>
    <dbReference type="NCBI Taxonomy" id="205130"/>
    <lineage>
        <taxon>Eukaryota</taxon>
        <taxon>Metazoa</taxon>
        <taxon>Chordata</taxon>
        <taxon>Craniata</taxon>
        <taxon>Vertebrata</taxon>
        <taxon>Euteleostomi</taxon>
        <taxon>Actinopterygii</taxon>
        <taxon>Neopterygii</taxon>
        <taxon>Teleostei</taxon>
        <taxon>Neoteleostei</taxon>
        <taxon>Acanthomorphata</taxon>
        <taxon>Anabantaria</taxon>
        <taxon>Synbranchiformes</taxon>
        <taxon>Mastacembelidae</taxon>
        <taxon>Mastacembelus</taxon>
    </lineage>
</organism>
<feature type="compositionally biased region" description="Basic residues" evidence="10">
    <location>
        <begin position="229"/>
        <end position="238"/>
    </location>
</feature>
<evidence type="ECO:0000256" key="1">
    <source>
        <dbReference type="ARBA" id="ARBA00004123"/>
    </source>
</evidence>